<proteinExistence type="predicted"/>
<accession>A0A2N2E133</accession>
<dbReference type="AlphaFoldDB" id="A0A2N2E133"/>
<name>A0A2N2E133_9BACT</name>
<dbReference type="Proteomes" id="UP000233325">
    <property type="component" value="Unassembled WGS sequence"/>
</dbReference>
<dbReference type="EMBL" id="PHAH01000018">
    <property type="protein sequence ID" value="PKM88418.1"/>
    <property type="molecule type" value="Genomic_DNA"/>
</dbReference>
<comment type="caution">
    <text evidence="1">The sequence shown here is derived from an EMBL/GenBank/DDBJ whole genome shotgun (WGS) entry which is preliminary data.</text>
</comment>
<evidence type="ECO:0000313" key="2">
    <source>
        <dbReference type="Proteomes" id="UP000233325"/>
    </source>
</evidence>
<sequence>MAQGSRNYPAIEWPRVGENKFIFMKNKKTEEKKPVKIIVNYLQKIQEEATKLGIVVKDEKEIIKTLLEASFNNYRKNKIDEAYFQKLFVTSNDSTKSEVAKVLAATQNEIKNQEMYMDYLLGRIS</sequence>
<gene>
    <name evidence="1" type="ORF">CVU83_01760</name>
</gene>
<reference evidence="1 2" key="1">
    <citation type="journal article" date="2017" name="ISME J.">
        <title>Potential for microbial H2 and metal transformations associated with novel bacteria and archaea in deep terrestrial subsurface sediments.</title>
        <authorList>
            <person name="Hernsdorf A.W."/>
            <person name="Amano Y."/>
            <person name="Miyakawa K."/>
            <person name="Ise K."/>
            <person name="Suzuki Y."/>
            <person name="Anantharaman K."/>
            <person name="Probst A."/>
            <person name="Burstein D."/>
            <person name="Thomas B.C."/>
            <person name="Banfield J.F."/>
        </authorList>
    </citation>
    <scope>NUCLEOTIDE SEQUENCE [LARGE SCALE GENOMIC DNA]</scope>
    <source>
        <strain evidence="1">HGW-Falkowbacteria-2</strain>
    </source>
</reference>
<protein>
    <submittedName>
        <fullName evidence="1">Uncharacterized protein</fullName>
    </submittedName>
</protein>
<organism evidence="1 2">
    <name type="scientific">Candidatus Falkowbacteria bacterium HGW-Falkowbacteria-2</name>
    <dbReference type="NCBI Taxonomy" id="2013769"/>
    <lineage>
        <taxon>Bacteria</taxon>
        <taxon>Candidatus Falkowiibacteriota</taxon>
    </lineage>
</organism>
<evidence type="ECO:0000313" key="1">
    <source>
        <dbReference type="EMBL" id="PKM88418.1"/>
    </source>
</evidence>